<dbReference type="AlphaFoldDB" id="A0AAD7LYN7"/>
<feature type="compositionally biased region" description="Polar residues" evidence="1">
    <location>
        <begin position="75"/>
        <end position="96"/>
    </location>
</feature>
<sequence length="268" mass="29620">MYQVSWSPDWVHGRAALTINFQANSGNLTTRLTTQIEVADLTGRPVQTITSPESSRRGIKQRHSARSIPGDLRTRATTRIEATNLTGRLVQTGSSPDNERSSTRGHKGRHSLRSPDWVHGELHFQSILRPISAIGELGRPPKLKLPTSRVVPSKSEARQIMHAPPRAATSGGTLKFARLGAWRAALPNQFSGQFRRLENSRRPPELNAADLTGRPIQTGSSPDHARAPTRSYKRRHSQGRQIGCMASCISNQFSGQFRHLKNSGDHPN</sequence>
<comment type="caution">
    <text evidence="2">The sequence shown here is derived from an EMBL/GenBank/DDBJ whole genome shotgun (WGS) entry which is preliminary data.</text>
</comment>
<feature type="compositionally biased region" description="Basic residues" evidence="1">
    <location>
        <begin position="103"/>
        <end position="112"/>
    </location>
</feature>
<dbReference type="KEGG" id="qsa:O6P43_016148"/>
<proteinExistence type="predicted"/>
<evidence type="ECO:0000313" key="2">
    <source>
        <dbReference type="EMBL" id="KAJ7966725.1"/>
    </source>
</evidence>
<evidence type="ECO:0000256" key="1">
    <source>
        <dbReference type="SAM" id="MobiDB-lite"/>
    </source>
</evidence>
<accession>A0AAD7LYN7</accession>
<keyword evidence="3" id="KW-1185">Reference proteome</keyword>
<feature type="region of interest" description="Disordered" evidence="1">
    <location>
        <begin position="48"/>
        <end position="114"/>
    </location>
</feature>
<feature type="region of interest" description="Disordered" evidence="1">
    <location>
        <begin position="137"/>
        <end position="158"/>
    </location>
</feature>
<organism evidence="2 3">
    <name type="scientific">Quillaja saponaria</name>
    <name type="common">Soap bark tree</name>
    <dbReference type="NCBI Taxonomy" id="32244"/>
    <lineage>
        <taxon>Eukaryota</taxon>
        <taxon>Viridiplantae</taxon>
        <taxon>Streptophyta</taxon>
        <taxon>Embryophyta</taxon>
        <taxon>Tracheophyta</taxon>
        <taxon>Spermatophyta</taxon>
        <taxon>Magnoliopsida</taxon>
        <taxon>eudicotyledons</taxon>
        <taxon>Gunneridae</taxon>
        <taxon>Pentapetalae</taxon>
        <taxon>rosids</taxon>
        <taxon>fabids</taxon>
        <taxon>Fabales</taxon>
        <taxon>Quillajaceae</taxon>
        <taxon>Quillaja</taxon>
    </lineage>
</organism>
<gene>
    <name evidence="2" type="ORF">O6P43_016148</name>
</gene>
<feature type="region of interest" description="Disordered" evidence="1">
    <location>
        <begin position="196"/>
        <end position="238"/>
    </location>
</feature>
<dbReference type="Proteomes" id="UP001163823">
    <property type="component" value="Chromosome 6"/>
</dbReference>
<evidence type="ECO:0000313" key="3">
    <source>
        <dbReference type="Proteomes" id="UP001163823"/>
    </source>
</evidence>
<protein>
    <submittedName>
        <fullName evidence="2">Uncharacterized protein</fullName>
    </submittedName>
</protein>
<name>A0AAD7LYN7_QUISA</name>
<dbReference type="EMBL" id="JARAOO010000006">
    <property type="protein sequence ID" value="KAJ7966725.1"/>
    <property type="molecule type" value="Genomic_DNA"/>
</dbReference>
<reference evidence="2" key="1">
    <citation type="journal article" date="2023" name="Science">
        <title>Elucidation of the pathway for biosynthesis of saponin adjuvants from the soapbark tree.</title>
        <authorList>
            <person name="Reed J."/>
            <person name="Orme A."/>
            <person name="El-Demerdash A."/>
            <person name="Owen C."/>
            <person name="Martin L.B.B."/>
            <person name="Misra R.C."/>
            <person name="Kikuchi S."/>
            <person name="Rejzek M."/>
            <person name="Martin A.C."/>
            <person name="Harkess A."/>
            <person name="Leebens-Mack J."/>
            <person name="Louveau T."/>
            <person name="Stephenson M.J."/>
            <person name="Osbourn A."/>
        </authorList>
    </citation>
    <scope>NUCLEOTIDE SEQUENCE</scope>
    <source>
        <strain evidence="2">S10</strain>
    </source>
</reference>